<evidence type="ECO:0000313" key="3">
    <source>
        <dbReference type="Proteomes" id="UP000182412"/>
    </source>
</evidence>
<evidence type="ECO:0008006" key="4">
    <source>
        <dbReference type="Google" id="ProtNLM"/>
    </source>
</evidence>
<name>A0A1H0PUI0_SELRU</name>
<feature type="coiled-coil region" evidence="1">
    <location>
        <begin position="240"/>
        <end position="274"/>
    </location>
</feature>
<sequence length="312" mass="34312">MGWYARYYNSDAIQLLLAQTQQKLIFLWLNQTDGFAASSINSSPPESTRNKSFKAPGGKEILLTDEGIYIMCQHQSIFIDLTQGDGIKIVSSKDIHVSSDANVTLSAEKKLTMLAKEGLTLQVGDLAGYLDITGGYTDITMAVEAAGLLMASETATMREQTIGYTGAVITGVYGLSNAASGVGEFLEGVGAGEHDWDFLKRGARWISPENGEMIYDCGNLLKSGRGAIESKKIMDIVSSGKDFNDVLDETQKKIEKYNEDIDAVKKNVIEYVNDGAKEFRRYIPEHVGEKKNQYPTDVKVDKNLGVLFDVFR</sequence>
<protein>
    <recommendedName>
        <fullName evidence="4">DUF2345 domain-containing protein</fullName>
    </recommendedName>
</protein>
<proteinExistence type="predicted"/>
<organism evidence="2 3">
    <name type="scientific">Selenomonas ruminantium</name>
    <dbReference type="NCBI Taxonomy" id="971"/>
    <lineage>
        <taxon>Bacteria</taxon>
        <taxon>Bacillati</taxon>
        <taxon>Bacillota</taxon>
        <taxon>Negativicutes</taxon>
        <taxon>Selenomonadales</taxon>
        <taxon>Selenomonadaceae</taxon>
        <taxon>Selenomonas</taxon>
    </lineage>
</organism>
<gene>
    <name evidence="2" type="ORF">SAMN05216366_1063</name>
</gene>
<dbReference type="AlphaFoldDB" id="A0A1H0PUI0"/>
<keyword evidence="1" id="KW-0175">Coiled coil</keyword>
<dbReference type="Proteomes" id="UP000182412">
    <property type="component" value="Unassembled WGS sequence"/>
</dbReference>
<dbReference type="EMBL" id="FNJQ01000006">
    <property type="protein sequence ID" value="SDP08168.1"/>
    <property type="molecule type" value="Genomic_DNA"/>
</dbReference>
<reference evidence="2 3" key="1">
    <citation type="submission" date="2016-10" db="EMBL/GenBank/DDBJ databases">
        <authorList>
            <person name="de Groot N.N."/>
        </authorList>
    </citation>
    <scope>NUCLEOTIDE SEQUENCE [LARGE SCALE GENOMIC DNA]</scope>
    <source>
        <strain evidence="2 3">S137</strain>
    </source>
</reference>
<evidence type="ECO:0000313" key="2">
    <source>
        <dbReference type="EMBL" id="SDP08168.1"/>
    </source>
</evidence>
<accession>A0A1H0PUI0</accession>
<evidence type="ECO:0000256" key="1">
    <source>
        <dbReference type="SAM" id="Coils"/>
    </source>
</evidence>
<dbReference type="RefSeq" id="WP_074571637.1">
    <property type="nucleotide sequence ID" value="NZ_FNJQ01000006.1"/>
</dbReference>